<dbReference type="GO" id="GO:0004155">
    <property type="term" value="F:6,7-dihydropteridine reductase activity"/>
    <property type="evidence" value="ECO:0007669"/>
    <property type="project" value="UniProtKB-EC"/>
</dbReference>
<evidence type="ECO:0000313" key="6">
    <source>
        <dbReference type="Proteomes" id="UP000007472"/>
    </source>
</evidence>
<evidence type="ECO:0000313" key="5">
    <source>
        <dbReference type="EMBL" id="ADU92261.1"/>
    </source>
</evidence>
<dbReference type="InterPro" id="IPR000415">
    <property type="entry name" value="Nitroreductase-like"/>
</dbReference>
<evidence type="ECO:0000259" key="4">
    <source>
        <dbReference type="Pfam" id="PF00881"/>
    </source>
</evidence>
<sequence>MNFLEIAQTRYTTKVYDPTKKVSDSDIETLKEILRLTPSSINSQPWHFTFISNEEIKKELSPRSYHNDQKVLDCSHVLVMSVYKNIEDLESKMPEYLSPTAIEYYEKRGKPRGKQLLELWMASQAYIALGFILPAIASLGIDSTAIEGIEHEAYKVILDKHLGTDKFVPVVAVLLGYRAENDFNQLSLKPKSRLPLEQIITELK</sequence>
<gene>
    <name evidence="5" type="ordered locus">TEQUI_1346</name>
</gene>
<reference evidence="5 6" key="1">
    <citation type="journal article" date="2011" name="J. Bacteriol.">
        <title>Genome sequence of Taylorella equigenitalis MCE9, the causative agent of contagious equine metritis.</title>
        <authorList>
            <person name="Hebert L."/>
            <person name="Moumen B."/>
            <person name="Duquesne F."/>
            <person name="Breuil M.F."/>
            <person name="Laugier C."/>
            <person name="Batto J.M."/>
            <person name="Renault P."/>
            <person name="Petry S."/>
        </authorList>
    </citation>
    <scope>NUCLEOTIDE SEQUENCE [LARGE SCALE GENOMIC DNA]</scope>
    <source>
        <strain evidence="5 6">MCE9</strain>
    </source>
</reference>
<keyword evidence="3 5" id="KW-0560">Oxidoreductase</keyword>
<dbReference type="SUPFAM" id="SSF55469">
    <property type="entry name" value="FMN-dependent nitroreductase-like"/>
    <property type="match status" value="1"/>
</dbReference>
<comment type="similarity">
    <text evidence="1">Belongs to the nitroreductase family.</text>
</comment>
<evidence type="ECO:0000256" key="3">
    <source>
        <dbReference type="ARBA" id="ARBA00023002"/>
    </source>
</evidence>
<evidence type="ECO:0000256" key="2">
    <source>
        <dbReference type="ARBA" id="ARBA00022857"/>
    </source>
</evidence>
<dbReference type="PANTHER" id="PTHR43673:SF10">
    <property type="entry name" value="NADH DEHYDROGENASE_NAD(P)H NITROREDUCTASE XCC3605-RELATED"/>
    <property type="match status" value="1"/>
</dbReference>
<dbReference type="Gene3D" id="3.40.109.10">
    <property type="entry name" value="NADH Oxidase"/>
    <property type="match status" value="1"/>
</dbReference>
<dbReference type="Proteomes" id="UP000007472">
    <property type="component" value="Chromosome"/>
</dbReference>
<dbReference type="CDD" id="cd02149">
    <property type="entry name" value="NfsB-like"/>
    <property type="match status" value="1"/>
</dbReference>
<evidence type="ECO:0000256" key="1">
    <source>
        <dbReference type="ARBA" id="ARBA00007118"/>
    </source>
</evidence>
<dbReference type="KEGG" id="teq:TEQUI_1346"/>
<dbReference type="EC" id="1.5.1.34" evidence="5"/>
<protein>
    <submittedName>
        <fullName evidence="5">Oxygen-insensitive NAD(P)H nitroreductase</fullName>
        <ecNumber evidence="5">1.5.1.34</ecNumber>
    </submittedName>
</protein>
<dbReference type="EMBL" id="CP002456">
    <property type="protein sequence ID" value="ADU92261.1"/>
    <property type="molecule type" value="Genomic_DNA"/>
</dbReference>
<keyword evidence="2" id="KW-0521">NADP</keyword>
<dbReference type="PANTHER" id="PTHR43673">
    <property type="entry name" value="NAD(P)H NITROREDUCTASE YDGI-RELATED"/>
    <property type="match status" value="1"/>
</dbReference>
<proteinExistence type="inferred from homology"/>
<accession>A0A654KII4</accession>
<dbReference type="InterPro" id="IPR029479">
    <property type="entry name" value="Nitroreductase"/>
</dbReference>
<organism evidence="5 6">
    <name type="scientific">Taylorella equigenitalis (strain MCE9)</name>
    <dbReference type="NCBI Taxonomy" id="937774"/>
    <lineage>
        <taxon>Bacteria</taxon>
        <taxon>Pseudomonadati</taxon>
        <taxon>Pseudomonadota</taxon>
        <taxon>Betaproteobacteria</taxon>
        <taxon>Burkholderiales</taxon>
        <taxon>Alcaligenaceae</taxon>
        <taxon>Taylorella</taxon>
    </lineage>
</organism>
<name>A0A654KII4_TAYEM</name>
<feature type="domain" description="Nitroreductase" evidence="4">
    <location>
        <begin position="8"/>
        <end position="177"/>
    </location>
</feature>
<dbReference type="InterPro" id="IPR033878">
    <property type="entry name" value="NfsB-like"/>
</dbReference>
<dbReference type="AlphaFoldDB" id="A0A654KII4"/>
<dbReference type="Pfam" id="PF00881">
    <property type="entry name" value="Nitroreductase"/>
    <property type="match status" value="1"/>
</dbReference>